<feature type="domain" description="Metallo-beta-lactamase" evidence="7">
    <location>
        <begin position="535"/>
        <end position="720"/>
    </location>
</feature>
<reference evidence="8 9" key="1">
    <citation type="submission" date="2018-01" db="EMBL/GenBank/DDBJ databases">
        <title>Whole genome sequencing of Histamine producing bacteria.</title>
        <authorList>
            <person name="Butler K."/>
        </authorList>
    </citation>
    <scope>NUCLEOTIDE SEQUENCE [LARGE SCALE GENOMIC DNA]</scope>
    <source>
        <strain evidence="8 9">DSM 100436</strain>
    </source>
</reference>
<gene>
    <name evidence="8" type="ORF">C9I98_04125</name>
</gene>
<keyword evidence="2" id="KW-1003">Cell membrane</keyword>
<feature type="transmembrane region" description="Helical" evidence="6">
    <location>
        <begin position="27"/>
        <end position="56"/>
    </location>
</feature>
<dbReference type="InterPro" id="IPR004797">
    <property type="entry name" value="Competence_ComEC/Rec2"/>
</dbReference>
<dbReference type="GO" id="GO:0030420">
    <property type="term" value="P:establishment of competence for transformation"/>
    <property type="evidence" value="ECO:0007669"/>
    <property type="project" value="InterPro"/>
</dbReference>
<dbReference type="InterPro" id="IPR004477">
    <property type="entry name" value="ComEC_N"/>
</dbReference>
<evidence type="ECO:0000256" key="2">
    <source>
        <dbReference type="ARBA" id="ARBA00022475"/>
    </source>
</evidence>
<evidence type="ECO:0000256" key="4">
    <source>
        <dbReference type="ARBA" id="ARBA00022989"/>
    </source>
</evidence>
<dbReference type="Proteomes" id="UP000241771">
    <property type="component" value="Unassembled WGS sequence"/>
</dbReference>
<dbReference type="SUPFAM" id="SSF56281">
    <property type="entry name" value="Metallo-hydrolase/oxidoreductase"/>
    <property type="match status" value="1"/>
</dbReference>
<dbReference type="NCBIfam" id="TIGR00360">
    <property type="entry name" value="ComEC_N-term"/>
    <property type="match status" value="1"/>
</dbReference>
<keyword evidence="3 6" id="KW-0812">Transmembrane</keyword>
<dbReference type="Pfam" id="PF00753">
    <property type="entry name" value="Lactamase_B"/>
    <property type="match status" value="1"/>
</dbReference>
<dbReference type="EMBL" id="PYMA01000002">
    <property type="protein sequence ID" value="PSW21146.1"/>
    <property type="molecule type" value="Genomic_DNA"/>
</dbReference>
<comment type="caution">
    <text evidence="8">The sequence shown here is derived from an EMBL/GenBank/DDBJ whole genome shotgun (WGS) entry which is preliminary data.</text>
</comment>
<dbReference type="Gene3D" id="3.60.15.10">
    <property type="entry name" value="Ribonuclease Z/Hydroxyacylglutathione hydrolase-like"/>
    <property type="match status" value="1"/>
</dbReference>
<comment type="subcellular location">
    <subcellularLocation>
        <location evidence="1">Cell membrane</location>
        <topology evidence="1">Multi-pass membrane protein</topology>
    </subcellularLocation>
</comment>
<proteinExistence type="predicted"/>
<organism evidence="8 9">
    <name type="scientific">Photobacterium sanctipauli</name>
    <dbReference type="NCBI Taxonomy" id="1342794"/>
    <lineage>
        <taxon>Bacteria</taxon>
        <taxon>Pseudomonadati</taxon>
        <taxon>Pseudomonadota</taxon>
        <taxon>Gammaproteobacteria</taxon>
        <taxon>Vibrionales</taxon>
        <taxon>Vibrionaceae</taxon>
        <taxon>Photobacterium</taxon>
    </lineage>
</organism>
<evidence type="ECO:0000313" key="8">
    <source>
        <dbReference type="EMBL" id="PSW21146.1"/>
    </source>
</evidence>
<feature type="transmembrane region" description="Helical" evidence="6">
    <location>
        <begin position="335"/>
        <end position="357"/>
    </location>
</feature>
<dbReference type="AlphaFoldDB" id="A0A2T3NY07"/>
<dbReference type="PANTHER" id="PTHR30619:SF1">
    <property type="entry name" value="RECOMBINATION PROTEIN 2"/>
    <property type="match status" value="1"/>
</dbReference>
<dbReference type="RefSeq" id="WP_036825864.1">
    <property type="nucleotide sequence ID" value="NZ_JGVO01000688.1"/>
</dbReference>
<evidence type="ECO:0000256" key="6">
    <source>
        <dbReference type="SAM" id="Phobius"/>
    </source>
</evidence>
<feature type="transmembrane region" description="Helical" evidence="6">
    <location>
        <begin position="410"/>
        <end position="430"/>
    </location>
</feature>
<dbReference type="InterPro" id="IPR035681">
    <property type="entry name" value="ComA-like_MBL"/>
</dbReference>
<protein>
    <submittedName>
        <fullName evidence="8">DNA internalization-related competence protein ComEC/Rec2</fullName>
    </submittedName>
</protein>
<keyword evidence="5 6" id="KW-0472">Membrane</keyword>
<dbReference type="InterPro" id="IPR001279">
    <property type="entry name" value="Metallo-B-lactamas"/>
</dbReference>
<dbReference type="Pfam" id="PF03772">
    <property type="entry name" value="Competence"/>
    <property type="match status" value="1"/>
</dbReference>
<dbReference type="GO" id="GO:0005886">
    <property type="term" value="C:plasma membrane"/>
    <property type="evidence" value="ECO:0007669"/>
    <property type="project" value="UniProtKB-SubCell"/>
</dbReference>
<sequence length="778" mass="86145">MNIAFAGIALGLLSLHFWPSIPEYNGFIAAIIFGCVVCAYLGKPLLIWVAFGTLLANIAATSYLKNVQHIFIEPENLTIFGEVSSLLNANKPVITFDFVTSNYPPLGNVESVPMKFRLHWPQGENETVLRQGERWQFEVRLRPPYGRVNSAGYDAEKQSVGKGIHGRGTVLSGRRLSLEGQHSTRQHLFDYHFSLTQGLEQQAYLLALGFGFRGELDDQHWLLLRDSGLSHLMAISGLHIGLAVMGGWWLGQCLRGMLNLPLWGQWLPLWLGLAAGAGYAWLAGFSIPTVRALVMSAIVLLLLRLRIRLPAWQITLMTFTLCLGFDPLASYTAGFWLSFSAVVIILFCLVVGAGRASNLGPRDSSVAIHAVTWAKVKPLVQIQFALLLLMLPVQWLWFGGFTPMAPLINLLAVPWVSLVTVPLVLLAIVFSSSELVASKLWWLADHSLTPVLTIAELAVGSWWVLSPLAMLMLFGVMLCIALRWFFPFSTFRFFYTALLIVLVAWGWGFRGDRSAKPAGEVDLLSWQIHLLDVGHGLAVLLERNGRAVLYDTGNRWESGSIASSVIAPVLHAKGIHQLDGLILSHADNDHAGGTQFLVEHFKPGWKRSSDFRAGFASCVKGDRWQWQGLEFRVLWPPKRVSRAANPHSCVIEIASMTTQFSPVLLLTGDIDAISELLLKQQAPSLSPDILLVPHHGSNSSSTATWLSDMSPQFALVSVAKYSPWPLPSSLVKQRYVTKGAQWLSTADSGQISLTIGPGDVSVLRYRQDVKRAWFRIYE</sequence>
<dbReference type="Pfam" id="PF13567">
    <property type="entry name" value="DUF4131"/>
    <property type="match status" value="1"/>
</dbReference>
<dbReference type="InterPro" id="IPR025405">
    <property type="entry name" value="DUF4131"/>
</dbReference>
<keyword evidence="4 6" id="KW-1133">Transmembrane helix</keyword>
<dbReference type="InterPro" id="IPR036866">
    <property type="entry name" value="RibonucZ/Hydroxyglut_hydro"/>
</dbReference>
<feature type="transmembrane region" description="Helical" evidence="6">
    <location>
        <begin position="270"/>
        <end position="303"/>
    </location>
</feature>
<evidence type="ECO:0000256" key="1">
    <source>
        <dbReference type="ARBA" id="ARBA00004651"/>
    </source>
</evidence>
<evidence type="ECO:0000313" key="9">
    <source>
        <dbReference type="Proteomes" id="UP000241771"/>
    </source>
</evidence>
<accession>A0A2T3NY07</accession>
<name>A0A2T3NY07_9GAMM</name>
<feature type="transmembrane region" description="Helical" evidence="6">
    <location>
        <begin position="469"/>
        <end position="486"/>
    </location>
</feature>
<evidence type="ECO:0000256" key="5">
    <source>
        <dbReference type="ARBA" id="ARBA00023136"/>
    </source>
</evidence>
<dbReference type="CDD" id="cd07731">
    <property type="entry name" value="ComA-like_MBL-fold"/>
    <property type="match status" value="1"/>
</dbReference>
<dbReference type="OrthoDB" id="9761531at2"/>
<evidence type="ECO:0000256" key="3">
    <source>
        <dbReference type="ARBA" id="ARBA00022692"/>
    </source>
</evidence>
<dbReference type="PANTHER" id="PTHR30619">
    <property type="entry name" value="DNA INTERNALIZATION/COMPETENCE PROTEIN COMEC/REC2"/>
    <property type="match status" value="1"/>
</dbReference>
<feature type="transmembrane region" description="Helical" evidence="6">
    <location>
        <begin position="378"/>
        <end position="398"/>
    </location>
</feature>
<feature type="transmembrane region" description="Helical" evidence="6">
    <location>
        <begin position="229"/>
        <end position="250"/>
    </location>
</feature>
<evidence type="ECO:0000259" key="7">
    <source>
        <dbReference type="SMART" id="SM00849"/>
    </source>
</evidence>
<feature type="transmembrane region" description="Helical" evidence="6">
    <location>
        <begin position="493"/>
        <end position="509"/>
    </location>
</feature>
<dbReference type="InterPro" id="IPR052159">
    <property type="entry name" value="Competence_DNA_uptake"/>
</dbReference>
<keyword evidence="9" id="KW-1185">Reference proteome</keyword>
<dbReference type="SMART" id="SM00849">
    <property type="entry name" value="Lactamase_B"/>
    <property type="match status" value="1"/>
</dbReference>
<dbReference type="NCBIfam" id="TIGR00361">
    <property type="entry name" value="ComEC_Rec2"/>
    <property type="match status" value="1"/>
</dbReference>